<dbReference type="Gene3D" id="3.20.20.80">
    <property type="entry name" value="Glycosidases"/>
    <property type="match status" value="1"/>
</dbReference>
<reference evidence="2 3" key="1">
    <citation type="submission" date="2024-03" db="EMBL/GenBank/DDBJ databases">
        <title>The Genome Sequence of Enterococcus sp. DIV2402.</title>
        <authorList>
            <consortium name="The Broad Institute Genomics Platform"/>
            <consortium name="The Broad Institute Microbial Omics Core"/>
            <consortium name="The Broad Institute Genomic Center for Infectious Diseases"/>
            <person name="Earl A."/>
            <person name="Manson A."/>
            <person name="Gilmore M."/>
            <person name="Schwartman J."/>
            <person name="Shea T."/>
            <person name="Abouelleil A."/>
            <person name="Cao P."/>
            <person name="Chapman S."/>
            <person name="Cusick C."/>
            <person name="Young S."/>
            <person name="Neafsey D."/>
            <person name="Nusbaum C."/>
            <person name="Birren B."/>
        </authorList>
    </citation>
    <scope>NUCLEOTIDE SEQUENCE [LARGE SCALE GENOMIC DNA]</scope>
    <source>
        <strain evidence="2 3">DIV2402</strain>
    </source>
</reference>
<dbReference type="InterPro" id="IPR002053">
    <property type="entry name" value="Glyco_hydro_25"/>
</dbReference>
<dbReference type="Pfam" id="PF01183">
    <property type="entry name" value="Glyco_hydro_25"/>
    <property type="match status" value="1"/>
</dbReference>
<sequence>MIPKPIILDISEWQLPSQMNYDQLAKQIAGVIIRVQYGSNYVDKHYQTHLREFQKRGIPTAVYAWVRGTSLNDMEQEASDFYQRAKAFQPVFWWMDVEEQSMANMREGCERYRAKLKQLGAKKVGVYVANHLYQQFNLNVSKFDGLWVPTYGQNNGQYTGANPTATNAYHLHQYTSAGMLQGYAGELDLSRLVKGEWSFFFGETSASKPSNQFEFSTDVYLRKAASTNAASLALLKKGECVLIESIQLAEGYVWGKQKRIDGSFAYVALGEWRGYGKYI</sequence>
<proteinExistence type="inferred from homology"/>
<evidence type="ECO:0000313" key="2">
    <source>
        <dbReference type="EMBL" id="WYJ78316.1"/>
    </source>
</evidence>
<evidence type="ECO:0000313" key="3">
    <source>
        <dbReference type="Proteomes" id="UP000664701"/>
    </source>
</evidence>
<dbReference type="InterPro" id="IPR017853">
    <property type="entry name" value="GH"/>
</dbReference>
<gene>
    <name evidence="2" type="ORF">DOK78_002973</name>
</gene>
<organism evidence="2 3">
    <name type="scientific">Candidatus Enterococcus lowellii</name>
    <dbReference type="NCBI Taxonomy" id="2230877"/>
    <lineage>
        <taxon>Bacteria</taxon>
        <taxon>Bacillati</taxon>
        <taxon>Bacillota</taxon>
        <taxon>Bacilli</taxon>
        <taxon>Lactobacillales</taxon>
        <taxon>Enterococcaceae</taxon>
        <taxon>Enterococcus</taxon>
    </lineage>
</organism>
<protein>
    <submittedName>
        <fullName evidence="2">Lysozyme</fullName>
    </submittedName>
</protein>
<dbReference type="Gene3D" id="2.30.30.40">
    <property type="entry name" value="SH3 Domains"/>
    <property type="match status" value="1"/>
</dbReference>
<dbReference type="EMBL" id="CP147251">
    <property type="protein sequence ID" value="WYJ78316.1"/>
    <property type="molecule type" value="Genomic_DNA"/>
</dbReference>
<dbReference type="PROSITE" id="PS51904">
    <property type="entry name" value="GLYCOSYL_HYDROL_F25_2"/>
    <property type="match status" value="1"/>
</dbReference>
<dbReference type="CDD" id="cd06523">
    <property type="entry name" value="GH25_PlyB-like"/>
    <property type="match status" value="1"/>
</dbReference>
<evidence type="ECO:0000256" key="1">
    <source>
        <dbReference type="ARBA" id="ARBA00010646"/>
    </source>
</evidence>
<dbReference type="PANTHER" id="PTHR34135">
    <property type="entry name" value="LYSOZYME"/>
    <property type="match status" value="1"/>
</dbReference>
<keyword evidence="3" id="KW-1185">Reference proteome</keyword>
<comment type="similarity">
    <text evidence="1">Belongs to the glycosyl hydrolase 25 family.</text>
</comment>
<dbReference type="PANTHER" id="PTHR34135:SF1">
    <property type="entry name" value="GLYCOSYL HYDROLASE FAMILY 25"/>
    <property type="match status" value="1"/>
</dbReference>
<accession>A0ABZ2SRC3</accession>
<dbReference type="RefSeq" id="WP_207942098.1">
    <property type="nucleotide sequence ID" value="NZ_CP147251.1"/>
</dbReference>
<dbReference type="SUPFAM" id="SSF51445">
    <property type="entry name" value="(Trans)glycosidases"/>
    <property type="match status" value="1"/>
</dbReference>
<name>A0ABZ2SRC3_9ENTE</name>
<dbReference type="Proteomes" id="UP000664701">
    <property type="component" value="Chromosome"/>
</dbReference>